<reference evidence="8" key="1">
    <citation type="journal article" date="2019" name="Int. J. Syst. Evol. Microbiol.">
        <title>The Global Catalogue of Microorganisms (GCM) 10K type strain sequencing project: providing services to taxonomists for standard genome sequencing and annotation.</title>
        <authorList>
            <consortium name="The Broad Institute Genomics Platform"/>
            <consortium name="The Broad Institute Genome Sequencing Center for Infectious Disease"/>
            <person name="Wu L."/>
            <person name="Ma J."/>
        </authorList>
    </citation>
    <scope>NUCLEOTIDE SEQUENCE [LARGE SCALE GENOMIC DNA]</scope>
    <source>
        <strain evidence="8">CCUG 60898</strain>
    </source>
</reference>
<evidence type="ECO:0000256" key="4">
    <source>
        <dbReference type="ARBA" id="ARBA00023136"/>
    </source>
</evidence>
<dbReference type="InterPro" id="IPR010432">
    <property type="entry name" value="RDD"/>
</dbReference>
<keyword evidence="8" id="KW-1185">Reference proteome</keyword>
<proteinExistence type="predicted"/>
<dbReference type="PANTHER" id="PTHR38480:SF1">
    <property type="entry name" value="SLR0254 PROTEIN"/>
    <property type="match status" value="1"/>
</dbReference>
<accession>A0ABW3IAN3</accession>
<evidence type="ECO:0000313" key="8">
    <source>
        <dbReference type="Proteomes" id="UP001597100"/>
    </source>
</evidence>
<keyword evidence="4 5" id="KW-0472">Membrane</keyword>
<dbReference type="EMBL" id="JBHTJP010000002">
    <property type="protein sequence ID" value="MFD0975179.1"/>
    <property type="molecule type" value="Genomic_DNA"/>
</dbReference>
<dbReference type="Pfam" id="PF06271">
    <property type="entry name" value="RDD"/>
    <property type="match status" value="1"/>
</dbReference>
<feature type="transmembrane region" description="Helical" evidence="5">
    <location>
        <begin position="25"/>
        <end position="45"/>
    </location>
</feature>
<comment type="subcellular location">
    <subcellularLocation>
        <location evidence="1">Membrane</location>
        <topology evidence="1">Multi-pass membrane protein</topology>
    </subcellularLocation>
</comment>
<keyword evidence="2 5" id="KW-0812">Transmembrane</keyword>
<evidence type="ECO:0000259" key="6">
    <source>
        <dbReference type="Pfam" id="PF06271"/>
    </source>
</evidence>
<evidence type="ECO:0000256" key="2">
    <source>
        <dbReference type="ARBA" id="ARBA00022692"/>
    </source>
</evidence>
<dbReference type="PANTHER" id="PTHR38480">
    <property type="entry name" value="SLR0254 PROTEIN"/>
    <property type="match status" value="1"/>
</dbReference>
<evidence type="ECO:0000256" key="3">
    <source>
        <dbReference type="ARBA" id="ARBA00022989"/>
    </source>
</evidence>
<dbReference type="RefSeq" id="WP_380736192.1">
    <property type="nucleotide sequence ID" value="NZ_JBHTJP010000002.1"/>
</dbReference>
<feature type="transmembrane region" description="Helical" evidence="5">
    <location>
        <begin position="57"/>
        <end position="74"/>
    </location>
</feature>
<dbReference type="Proteomes" id="UP001597100">
    <property type="component" value="Unassembled WGS sequence"/>
</dbReference>
<evidence type="ECO:0000256" key="1">
    <source>
        <dbReference type="ARBA" id="ARBA00004141"/>
    </source>
</evidence>
<keyword evidence="3 5" id="KW-1133">Transmembrane helix</keyword>
<sequence>MDNFQIETAQNISISQNVAGIGERILAYLIDLLIMFAYVITVILILGSLNLKGPDEWVFMVIIGLPLFLYFLLWEAGWNGRSPGKAALHLRVVMLDGSKPHLSNYLVRWLLRMVDITFTSGSVAVISILITGKGQRLGDLAAGTTVISEKERFGLQHTLLYDLPDNYTPVYPQVTILSDKDVQEIKNLYKEALQNSNFRLIRSLSQKVSDLLGVTPKENASDFVKTVIMDYNYYTQQL</sequence>
<protein>
    <submittedName>
        <fullName evidence="7">RDD family protein</fullName>
    </submittedName>
</protein>
<comment type="caution">
    <text evidence="7">The sequence shown here is derived from an EMBL/GenBank/DDBJ whole genome shotgun (WGS) entry which is preliminary data.</text>
</comment>
<name>A0ABW3IAN3_9FLAO</name>
<evidence type="ECO:0000256" key="5">
    <source>
        <dbReference type="SAM" id="Phobius"/>
    </source>
</evidence>
<gene>
    <name evidence="7" type="ORF">ACFQ1G_00105</name>
</gene>
<feature type="domain" description="RDD" evidence="6">
    <location>
        <begin position="18"/>
        <end position="143"/>
    </location>
</feature>
<feature type="transmembrane region" description="Helical" evidence="5">
    <location>
        <begin position="109"/>
        <end position="130"/>
    </location>
</feature>
<organism evidence="7 8">
    <name type="scientific">Salinimicrobium gaetbulicola</name>
    <dbReference type="NCBI Taxonomy" id="999702"/>
    <lineage>
        <taxon>Bacteria</taxon>
        <taxon>Pseudomonadati</taxon>
        <taxon>Bacteroidota</taxon>
        <taxon>Flavobacteriia</taxon>
        <taxon>Flavobacteriales</taxon>
        <taxon>Flavobacteriaceae</taxon>
        <taxon>Salinimicrobium</taxon>
    </lineage>
</organism>
<evidence type="ECO:0000313" key="7">
    <source>
        <dbReference type="EMBL" id="MFD0975179.1"/>
    </source>
</evidence>